<dbReference type="InterPro" id="IPR023229">
    <property type="entry name" value="T2SS_M_periplasmic_sf"/>
</dbReference>
<keyword evidence="4 10" id="KW-1003">Cell membrane</keyword>
<keyword evidence="6 11" id="KW-0812">Transmembrane</keyword>
<proteinExistence type="inferred from homology"/>
<comment type="subcellular location">
    <subcellularLocation>
        <location evidence="1">Cell inner membrane</location>
        <topology evidence="1">Single-pass membrane protein</topology>
    </subcellularLocation>
</comment>
<keyword evidence="5 10" id="KW-0997">Cell inner membrane</keyword>
<keyword evidence="7 10" id="KW-0653">Protein transport</keyword>
<evidence type="ECO:0000256" key="6">
    <source>
        <dbReference type="ARBA" id="ARBA00022692"/>
    </source>
</evidence>
<dbReference type="Pfam" id="PF04612">
    <property type="entry name" value="T2SSM"/>
    <property type="match status" value="1"/>
</dbReference>
<sequence>MMNRILDKSPALRSARANYLNLSRRDQLAVQLLAIAVAGFLVYALIWRPIADYADTAEAAALQEKAALVWMKENEAKARSIASTLGGGDTSAGLPQGQSLISVIGNSARNFDLELQRFEPRGEDQVNVWLDKIEFNQMMLWLETLREQSGIVVSQINVDRTDVSGQISARISLTL</sequence>
<protein>
    <recommendedName>
        <fullName evidence="10">Type II secretion system protein M</fullName>
        <shortName evidence="10">T2SS protein M</shortName>
    </recommendedName>
    <alternativeName>
        <fullName evidence="10">General secretion pathway protein M</fullName>
    </alternativeName>
</protein>
<keyword evidence="3 10" id="KW-0813">Transport</keyword>
<organism evidence="12 13">
    <name type="scientific">Allohahella marinimesophila</name>
    <dbReference type="NCBI Taxonomy" id="1054972"/>
    <lineage>
        <taxon>Bacteria</taxon>
        <taxon>Pseudomonadati</taxon>
        <taxon>Pseudomonadota</taxon>
        <taxon>Gammaproteobacteria</taxon>
        <taxon>Oceanospirillales</taxon>
        <taxon>Hahellaceae</taxon>
        <taxon>Allohahella</taxon>
    </lineage>
</organism>
<evidence type="ECO:0000256" key="11">
    <source>
        <dbReference type="SAM" id="Phobius"/>
    </source>
</evidence>
<evidence type="ECO:0000256" key="3">
    <source>
        <dbReference type="ARBA" id="ARBA00022448"/>
    </source>
</evidence>
<dbReference type="Gene3D" id="3.30.1360.100">
    <property type="entry name" value="General secretion pathway protein M, EpsM"/>
    <property type="match status" value="1"/>
</dbReference>
<dbReference type="Proteomes" id="UP001501337">
    <property type="component" value="Unassembled WGS sequence"/>
</dbReference>
<keyword evidence="9 10" id="KW-0472">Membrane</keyword>
<name>A0ABP7QAC5_9GAMM</name>
<evidence type="ECO:0000256" key="1">
    <source>
        <dbReference type="ARBA" id="ARBA00004377"/>
    </source>
</evidence>
<evidence type="ECO:0000256" key="9">
    <source>
        <dbReference type="ARBA" id="ARBA00023136"/>
    </source>
</evidence>
<evidence type="ECO:0000256" key="7">
    <source>
        <dbReference type="ARBA" id="ARBA00022927"/>
    </source>
</evidence>
<keyword evidence="13" id="KW-1185">Reference proteome</keyword>
<evidence type="ECO:0000256" key="8">
    <source>
        <dbReference type="ARBA" id="ARBA00022989"/>
    </source>
</evidence>
<accession>A0ABP7QAC5</accession>
<comment type="similarity">
    <text evidence="2 10">Belongs to the GSP M family.</text>
</comment>
<evidence type="ECO:0000256" key="10">
    <source>
        <dbReference type="PIRNR" id="PIRNR006291"/>
    </source>
</evidence>
<evidence type="ECO:0000256" key="2">
    <source>
        <dbReference type="ARBA" id="ARBA00010637"/>
    </source>
</evidence>
<dbReference type="PIRSF" id="PIRSF006291">
    <property type="entry name" value="GspM"/>
    <property type="match status" value="1"/>
</dbReference>
<dbReference type="SUPFAM" id="SSF103054">
    <property type="entry name" value="General secretion pathway protein M, EpsM"/>
    <property type="match status" value="1"/>
</dbReference>
<dbReference type="InterPro" id="IPR007690">
    <property type="entry name" value="T2SS_GspM"/>
</dbReference>
<evidence type="ECO:0000313" key="12">
    <source>
        <dbReference type="EMBL" id="GAA3979206.1"/>
    </source>
</evidence>
<comment type="function">
    <text evidence="10">Inner membrane component of the type II secretion system required for the energy-dependent secretion of extracellular factors such as proteases and toxins from the periplasm.</text>
</comment>
<feature type="transmembrane region" description="Helical" evidence="11">
    <location>
        <begin position="28"/>
        <end position="46"/>
    </location>
</feature>
<dbReference type="RefSeq" id="WP_344809702.1">
    <property type="nucleotide sequence ID" value="NZ_BAABBO010000023.1"/>
</dbReference>
<evidence type="ECO:0000256" key="5">
    <source>
        <dbReference type="ARBA" id="ARBA00022519"/>
    </source>
</evidence>
<evidence type="ECO:0000313" key="13">
    <source>
        <dbReference type="Proteomes" id="UP001501337"/>
    </source>
</evidence>
<reference evidence="13" key="1">
    <citation type="journal article" date="2019" name="Int. J. Syst. Evol. Microbiol.">
        <title>The Global Catalogue of Microorganisms (GCM) 10K type strain sequencing project: providing services to taxonomists for standard genome sequencing and annotation.</title>
        <authorList>
            <consortium name="The Broad Institute Genomics Platform"/>
            <consortium name="The Broad Institute Genome Sequencing Center for Infectious Disease"/>
            <person name="Wu L."/>
            <person name="Ma J."/>
        </authorList>
    </citation>
    <scope>NUCLEOTIDE SEQUENCE [LARGE SCALE GENOMIC DNA]</scope>
    <source>
        <strain evidence="13">JCM 17555</strain>
    </source>
</reference>
<keyword evidence="8 11" id="KW-1133">Transmembrane helix</keyword>
<gene>
    <name evidence="12" type="ORF">GCM10022278_39700</name>
</gene>
<comment type="caution">
    <text evidence="12">The sequence shown here is derived from an EMBL/GenBank/DDBJ whole genome shotgun (WGS) entry which is preliminary data.</text>
</comment>
<dbReference type="EMBL" id="BAABBO010000023">
    <property type="protein sequence ID" value="GAA3979206.1"/>
    <property type="molecule type" value="Genomic_DNA"/>
</dbReference>
<evidence type="ECO:0000256" key="4">
    <source>
        <dbReference type="ARBA" id="ARBA00022475"/>
    </source>
</evidence>